<dbReference type="Pfam" id="PF02517">
    <property type="entry name" value="Rce1-like"/>
    <property type="match status" value="1"/>
</dbReference>
<dbReference type="AlphaFoldDB" id="A0A0F9TKX8"/>
<evidence type="ECO:0000256" key="1">
    <source>
        <dbReference type="SAM" id="MobiDB-lite"/>
    </source>
</evidence>
<reference evidence="4" key="1">
    <citation type="journal article" date="2015" name="Nature">
        <title>Complex archaea that bridge the gap between prokaryotes and eukaryotes.</title>
        <authorList>
            <person name="Spang A."/>
            <person name="Saw J.H."/>
            <person name="Jorgensen S.L."/>
            <person name="Zaremba-Niedzwiedzka K."/>
            <person name="Martijn J."/>
            <person name="Lind A.E."/>
            <person name="van Eijk R."/>
            <person name="Schleper C."/>
            <person name="Guy L."/>
            <person name="Ettema T.J."/>
        </authorList>
    </citation>
    <scope>NUCLEOTIDE SEQUENCE</scope>
</reference>
<feature type="region of interest" description="Disordered" evidence="1">
    <location>
        <begin position="1"/>
        <end position="24"/>
    </location>
</feature>
<accession>A0A0F9TKX8</accession>
<dbReference type="PANTHER" id="PTHR43592:SF15">
    <property type="entry name" value="CAAX AMINO TERMINAL PROTEASE FAMILY PROTEIN"/>
    <property type="match status" value="1"/>
</dbReference>
<feature type="transmembrane region" description="Helical" evidence="2">
    <location>
        <begin position="212"/>
        <end position="243"/>
    </location>
</feature>
<evidence type="ECO:0000313" key="4">
    <source>
        <dbReference type="EMBL" id="KKN81815.1"/>
    </source>
</evidence>
<keyword evidence="2" id="KW-0812">Transmembrane</keyword>
<name>A0A0F9TKX8_9ZZZZ</name>
<evidence type="ECO:0000259" key="3">
    <source>
        <dbReference type="Pfam" id="PF02517"/>
    </source>
</evidence>
<feature type="transmembrane region" description="Helical" evidence="2">
    <location>
        <begin position="66"/>
        <end position="86"/>
    </location>
</feature>
<dbReference type="EMBL" id="LAZR01000210">
    <property type="protein sequence ID" value="KKN81815.1"/>
    <property type="molecule type" value="Genomic_DNA"/>
</dbReference>
<protein>
    <recommendedName>
        <fullName evidence="3">CAAX prenyl protease 2/Lysostaphin resistance protein A-like domain-containing protein</fullName>
    </recommendedName>
</protein>
<organism evidence="4">
    <name type="scientific">marine sediment metagenome</name>
    <dbReference type="NCBI Taxonomy" id="412755"/>
    <lineage>
        <taxon>unclassified sequences</taxon>
        <taxon>metagenomes</taxon>
        <taxon>ecological metagenomes</taxon>
    </lineage>
</organism>
<comment type="caution">
    <text evidence="4">The sequence shown here is derived from an EMBL/GenBank/DDBJ whole genome shotgun (WGS) entry which is preliminary data.</text>
</comment>
<sequence>MNDTAFEPAPAGPGPAPPTGDDATPTRKFCPRCGAPWQATWDECPQCTQAALAATQAVPPARGPSVWSALLLYFVLLGTIIIGAIVRHAGGASEANVLITVSLVDAVLVLGWLVLAGRGALPALSRLGSARWYVIAAAMGTLTFGITMVVVHLLQVAFDLEAGNYSDTFLEGGYGWVMAALMICVQPAVVEEVAFRGVILQTLREPLGKRDAVIVSSLMFMVLHLGVLSFPHLLMIGLALGYLRVRSGSLYPCMLMHFVHNGLVIVAEAGGY</sequence>
<evidence type="ECO:0000256" key="2">
    <source>
        <dbReference type="SAM" id="Phobius"/>
    </source>
</evidence>
<gene>
    <name evidence="4" type="ORF">LCGC14_0315810</name>
</gene>
<feature type="domain" description="CAAX prenyl protease 2/Lysostaphin resistance protein A-like" evidence="3">
    <location>
        <begin position="176"/>
        <end position="262"/>
    </location>
</feature>
<feature type="transmembrane region" description="Helical" evidence="2">
    <location>
        <begin position="174"/>
        <end position="200"/>
    </location>
</feature>
<keyword evidence="2" id="KW-0472">Membrane</keyword>
<feature type="transmembrane region" description="Helical" evidence="2">
    <location>
        <begin position="98"/>
        <end position="121"/>
    </location>
</feature>
<dbReference type="GO" id="GO:0004175">
    <property type="term" value="F:endopeptidase activity"/>
    <property type="evidence" value="ECO:0007669"/>
    <property type="project" value="UniProtKB-ARBA"/>
</dbReference>
<keyword evidence="2" id="KW-1133">Transmembrane helix</keyword>
<dbReference type="PANTHER" id="PTHR43592">
    <property type="entry name" value="CAAX AMINO TERMINAL PROTEASE"/>
    <property type="match status" value="1"/>
</dbReference>
<dbReference type="InterPro" id="IPR003675">
    <property type="entry name" value="Rce1/LyrA-like_dom"/>
</dbReference>
<feature type="transmembrane region" description="Helical" evidence="2">
    <location>
        <begin position="133"/>
        <end position="154"/>
    </location>
</feature>
<proteinExistence type="predicted"/>
<dbReference type="GO" id="GO:0080120">
    <property type="term" value="P:CAAX-box protein maturation"/>
    <property type="evidence" value="ECO:0007669"/>
    <property type="project" value="UniProtKB-ARBA"/>
</dbReference>